<organism evidence="6">
    <name type="scientific">freshwater metagenome</name>
    <dbReference type="NCBI Taxonomy" id="449393"/>
    <lineage>
        <taxon>unclassified sequences</taxon>
        <taxon>metagenomes</taxon>
        <taxon>ecological metagenomes</taxon>
    </lineage>
</organism>
<evidence type="ECO:0000313" key="6">
    <source>
        <dbReference type="EMBL" id="CAB4635301.1"/>
    </source>
</evidence>
<dbReference type="PANTHER" id="PTHR10434">
    <property type="entry name" value="1-ACYL-SN-GLYCEROL-3-PHOSPHATE ACYLTRANSFERASE"/>
    <property type="match status" value="1"/>
</dbReference>
<evidence type="ECO:0000259" key="4">
    <source>
        <dbReference type="SMART" id="SM00563"/>
    </source>
</evidence>
<dbReference type="Pfam" id="PF01553">
    <property type="entry name" value="Acyltransferase"/>
    <property type="match status" value="1"/>
</dbReference>
<accession>A0A6J6JDU9</accession>
<gene>
    <name evidence="5" type="ORF">UFOPK1684_01442</name>
    <name evidence="6" type="ORF">UFOPK2158_00146</name>
</gene>
<reference evidence="6" key="1">
    <citation type="submission" date="2020-05" db="EMBL/GenBank/DDBJ databases">
        <authorList>
            <person name="Chiriac C."/>
            <person name="Salcher M."/>
            <person name="Ghai R."/>
            <person name="Kavagutti S V."/>
        </authorList>
    </citation>
    <scope>NUCLEOTIDE SEQUENCE</scope>
</reference>
<name>A0A6J6JDU9_9ZZZZ</name>
<dbReference type="GO" id="GO:0003841">
    <property type="term" value="F:1-acylglycerol-3-phosphate O-acyltransferase activity"/>
    <property type="evidence" value="ECO:0007669"/>
    <property type="project" value="TreeGrafter"/>
</dbReference>
<sequence>MTEQSPKSVRVARSAELRWRVIAGLVLPIFGLLVKLRIQPGSALPARGPFILSPNHYSEIDPIVMGVVVWKLRRTPRFLAKASLFKVPGLAWLLRFTGQIPVEREAGARLGEPLKAATLLAERGQGVIVYPEGTLTKDPDLWPMVGKSGAIRMALEQGIPLYPAAHWGTQNLMGRYAKKIRVFPRTTIDAVIGQPLDLSRFEGKPMTREILGEATEMLMAEITALVSQLRGEKAPAKRFDPSQVA</sequence>
<evidence type="ECO:0000256" key="1">
    <source>
        <dbReference type="ARBA" id="ARBA00022679"/>
    </source>
</evidence>
<dbReference type="InterPro" id="IPR002123">
    <property type="entry name" value="Plipid/glycerol_acylTrfase"/>
</dbReference>
<feature type="transmembrane region" description="Helical" evidence="3">
    <location>
        <begin position="21"/>
        <end position="38"/>
    </location>
</feature>
<feature type="domain" description="Phospholipid/glycerol acyltransferase" evidence="4">
    <location>
        <begin position="50"/>
        <end position="169"/>
    </location>
</feature>
<proteinExistence type="predicted"/>
<dbReference type="PANTHER" id="PTHR10434:SF55">
    <property type="entry name" value="POSSIBLE ACYLTRANSFERASE"/>
    <property type="match status" value="1"/>
</dbReference>
<dbReference type="GO" id="GO:0006654">
    <property type="term" value="P:phosphatidic acid biosynthetic process"/>
    <property type="evidence" value="ECO:0007669"/>
    <property type="project" value="TreeGrafter"/>
</dbReference>
<dbReference type="EMBL" id="CAEZVY010000008">
    <property type="protein sequence ID" value="CAB4635301.1"/>
    <property type="molecule type" value="Genomic_DNA"/>
</dbReference>
<dbReference type="SUPFAM" id="SSF69593">
    <property type="entry name" value="Glycerol-3-phosphate (1)-acyltransferase"/>
    <property type="match status" value="1"/>
</dbReference>
<dbReference type="SMART" id="SM00563">
    <property type="entry name" value="PlsC"/>
    <property type="match status" value="1"/>
</dbReference>
<keyword evidence="3" id="KW-1133">Transmembrane helix</keyword>
<evidence type="ECO:0000313" key="5">
    <source>
        <dbReference type="EMBL" id="CAB4581398.1"/>
    </source>
</evidence>
<keyword evidence="3" id="KW-0812">Transmembrane</keyword>
<dbReference type="AlphaFoldDB" id="A0A6J6JDU9"/>
<evidence type="ECO:0000256" key="3">
    <source>
        <dbReference type="SAM" id="Phobius"/>
    </source>
</evidence>
<evidence type="ECO:0000256" key="2">
    <source>
        <dbReference type="ARBA" id="ARBA00023315"/>
    </source>
</evidence>
<dbReference type="CDD" id="cd07989">
    <property type="entry name" value="LPLAT_AGPAT-like"/>
    <property type="match status" value="1"/>
</dbReference>
<dbReference type="EMBL" id="CAEZTM010000102">
    <property type="protein sequence ID" value="CAB4581398.1"/>
    <property type="molecule type" value="Genomic_DNA"/>
</dbReference>
<dbReference type="GO" id="GO:0005886">
    <property type="term" value="C:plasma membrane"/>
    <property type="evidence" value="ECO:0007669"/>
    <property type="project" value="TreeGrafter"/>
</dbReference>
<keyword evidence="1" id="KW-0808">Transferase</keyword>
<keyword evidence="2" id="KW-0012">Acyltransferase</keyword>
<keyword evidence="3" id="KW-0472">Membrane</keyword>
<protein>
    <submittedName>
        <fullName evidence="6">Unannotated protein</fullName>
    </submittedName>
</protein>